<dbReference type="Pfam" id="PF19775">
    <property type="entry name" value="DUF6261"/>
    <property type="match status" value="1"/>
</dbReference>
<reference evidence="1 2" key="1">
    <citation type="submission" date="2013-11" db="EMBL/GenBank/DDBJ databases">
        <title>Single cell genomics of uncultured Tannerella BU063 (oral taxon 286).</title>
        <authorList>
            <person name="Beall C.J."/>
            <person name="Campbell A.G."/>
            <person name="Griffen A.L."/>
            <person name="Podar M."/>
            <person name="Leys E.J."/>
        </authorList>
    </citation>
    <scope>NUCLEOTIDE SEQUENCE [LARGE SCALE GENOMIC DNA]</scope>
    <source>
        <strain evidence="1">Cell 2</strain>
    </source>
</reference>
<dbReference type="InterPro" id="IPR046228">
    <property type="entry name" value="DUF6261"/>
</dbReference>
<gene>
    <name evidence="1" type="ORF">N425_09760</name>
</gene>
<dbReference type="PATRIC" id="fig|1411148.3.peg.1556"/>
<protein>
    <submittedName>
        <fullName evidence="1">Uncharacterized protein</fullName>
    </submittedName>
</protein>
<proteinExistence type="predicted"/>
<sequence length="254" mass="28078">MKIGHLSVASLHMMEDFGFHGAVIRHLSDLPLSDGAVGYTPGLKQAAQAFKTVFQEWDDAVNATSGPTPAAVAKKIDRQRVRTWREMRAFVRASMAFPDEKVAEVARRAADLFKAYGNMPQKSETGRSGRMKNLTDTLRNLGTEALEKARLTPFLEKLEQENEVHFAATERRAMARGARVKGLLRAKRMATDAAYHTLVETVNALILVNGEAPYQAFTASLAGEISHAHTKLATRRTILAKHRAARKAKEEAKN</sequence>
<dbReference type="AlphaFoldDB" id="W2C370"/>
<evidence type="ECO:0000313" key="1">
    <source>
        <dbReference type="EMBL" id="ETK01518.1"/>
    </source>
</evidence>
<name>W2C370_9BACT</name>
<dbReference type="EMBL" id="AYUF01000481">
    <property type="protein sequence ID" value="ETK01518.1"/>
    <property type="molecule type" value="Genomic_DNA"/>
</dbReference>
<dbReference type="Proteomes" id="UP000018837">
    <property type="component" value="Unassembled WGS sequence"/>
</dbReference>
<comment type="caution">
    <text evidence="1">The sequence shown here is derived from an EMBL/GenBank/DDBJ whole genome shotgun (WGS) entry which is preliminary data.</text>
</comment>
<organism evidence="1 2">
    <name type="scientific">Tannerella sp. oral taxon BU063 isolate Cell 2</name>
    <dbReference type="NCBI Taxonomy" id="1411148"/>
    <lineage>
        <taxon>Bacteria</taxon>
        <taxon>Pseudomonadati</taxon>
        <taxon>Bacteroidota</taxon>
        <taxon>Bacteroidia</taxon>
        <taxon>Bacteroidales</taxon>
        <taxon>Tannerellaceae</taxon>
        <taxon>Tannerella</taxon>
    </lineage>
</organism>
<accession>W2C370</accession>
<evidence type="ECO:0000313" key="2">
    <source>
        <dbReference type="Proteomes" id="UP000018837"/>
    </source>
</evidence>